<keyword evidence="2 8" id="KW-0819">tRNA processing</keyword>
<keyword evidence="4 8" id="KW-0479">Metal-binding</keyword>
<dbReference type="SUPFAM" id="SSF56281">
    <property type="entry name" value="Metallo-hydrolase/oxidoreductase"/>
    <property type="match status" value="1"/>
</dbReference>
<accession>A0ABW1AD47</accession>
<comment type="caution">
    <text evidence="10">The sequence shown here is derived from an EMBL/GenBank/DDBJ whole genome shotgun (WGS) entry which is preliminary data.</text>
</comment>
<feature type="binding site" evidence="8">
    <location>
        <position position="63"/>
    </location>
    <ligand>
        <name>Zn(2+)</name>
        <dbReference type="ChEBI" id="CHEBI:29105"/>
        <label>1</label>
        <note>catalytic</note>
    </ligand>
</feature>
<evidence type="ECO:0000256" key="5">
    <source>
        <dbReference type="ARBA" id="ARBA00022759"/>
    </source>
</evidence>
<dbReference type="CDD" id="cd07717">
    <property type="entry name" value="RNaseZ_ZiPD-like_MBL-fold"/>
    <property type="match status" value="1"/>
</dbReference>
<feature type="binding site" evidence="8">
    <location>
        <position position="67"/>
    </location>
    <ligand>
        <name>Zn(2+)</name>
        <dbReference type="ChEBI" id="CHEBI:29105"/>
        <label>2</label>
        <note>catalytic</note>
    </ligand>
</feature>
<keyword evidence="5 8" id="KW-0255">Endonuclease</keyword>
<dbReference type="InterPro" id="IPR013471">
    <property type="entry name" value="RNase_Z/BN"/>
</dbReference>
<organism evidence="10 11">
    <name type="scientific">Actinomadura rugatobispora</name>
    <dbReference type="NCBI Taxonomy" id="1994"/>
    <lineage>
        <taxon>Bacteria</taxon>
        <taxon>Bacillati</taxon>
        <taxon>Actinomycetota</taxon>
        <taxon>Actinomycetes</taxon>
        <taxon>Streptosporangiales</taxon>
        <taxon>Thermomonosporaceae</taxon>
        <taxon>Actinomadura</taxon>
    </lineage>
</organism>
<dbReference type="GO" id="GO:0042781">
    <property type="term" value="F:3'-tRNA processing endoribonuclease activity"/>
    <property type="evidence" value="ECO:0007669"/>
    <property type="project" value="UniProtKB-EC"/>
</dbReference>
<sequence>MSVRELIVLGSASAVPTKTRNHNGYLLRWDGHGLLFDPGEGTQRQMTHAGVTASDLTWLCVTHFHGDHCLGVPGIVQRIARDGVAHRVDAAYPESGTVYWRRLRHAAAFHDTEVIREQPVSGEATRLDTGDAPFTLTARRLDHYVEAYGYRLEEPDGVTMLPAELAARGVRGPLVRRLQEDGAVTAPDGRTVTLEECSVRRPGQKVAFVMDTGLCPAVYELADGADLLIIESTFLDEDEPLALERKHLTAGQAAAAAAAGGVRHLVLTHLSERYGDADEERFLRQAAARFSGEITLVHDLDRVPVPRRRAVVRPRPAE</sequence>
<comment type="cofactor">
    <cofactor evidence="8">
        <name>Zn(2+)</name>
        <dbReference type="ChEBI" id="CHEBI:29105"/>
    </cofactor>
    <text evidence="8">Binds 2 Zn(2+) ions.</text>
</comment>
<dbReference type="EC" id="3.1.26.11" evidence="8"/>
<comment type="function">
    <text evidence="8">Zinc phosphodiesterase, which displays some tRNA 3'-processing endonuclease activity. Probably involved in tRNA maturation, by removing a 3'-trailer from precursor tRNA.</text>
</comment>
<evidence type="ECO:0000313" key="10">
    <source>
        <dbReference type="EMBL" id="MFC5751985.1"/>
    </source>
</evidence>
<dbReference type="SMART" id="SM00849">
    <property type="entry name" value="Lactamase_B"/>
    <property type="match status" value="1"/>
</dbReference>
<dbReference type="Pfam" id="PF23023">
    <property type="entry name" value="Anti-Pycsar_Apyc1"/>
    <property type="match status" value="1"/>
</dbReference>
<dbReference type="NCBIfam" id="NF000805">
    <property type="entry name" value="PRK00055.2-3"/>
    <property type="match status" value="1"/>
</dbReference>
<keyword evidence="6 8" id="KW-0378">Hydrolase</keyword>
<gene>
    <name evidence="8" type="primary">rnz</name>
    <name evidence="10" type="ORF">ACFPZN_40790</name>
</gene>
<feature type="binding site" evidence="8">
    <location>
        <position position="68"/>
    </location>
    <ligand>
        <name>Zn(2+)</name>
        <dbReference type="ChEBI" id="CHEBI:29105"/>
        <label>2</label>
        <note>catalytic</note>
    </ligand>
</feature>
<feature type="binding site" evidence="8">
    <location>
        <position position="143"/>
    </location>
    <ligand>
        <name>Zn(2+)</name>
        <dbReference type="ChEBI" id="CHEBI:29105"/>
        <label>1</label>
        <note>catalytic</note>
    </ligand>
</feature>
<comment type="catalytic activity">
    <reaction evidence="8">
        <text>Endonucleolytic cleavage of RNA, removing extra 3' nucleotides from tRNA precursor, generating 3' termini of tRNAs. A 3'-hydroxy group is left at the tRNA terminus and a 5'-phosphoryl group is left at the trailer molecule.</text>
        <dbReference type="EC" id="3.1.26.11"/>
    </reaction>
</comment>
<keyword evidence="7 8" id="KW-0862">Zinc</keyword>
<reference evidence="11" key="1">
    <citation type="journal article" date="2019" name="Int. J. Syst. Evol. Microbiol.">
        <title>The Global Catalogue of Microorganisms (GCM) 10K type strain sequencing project: providing services to taxonomists for standard genome sequencing and annotation.</title>
        <authorList>
            <consortium name="The Broad Institute Genomics Platform"/>
            <consortium name="The Broad Institute Genome Sequencing Center for Infectious Disease"/>
            <person name="Wu L."/>
            <person name="Ma J."/>
        </authorList>
    </citation>
    <scope>NUCLEOTIDE SEQUENCE [LARGE SCALE GENOMIC DNA]</scope>
    <source>
        <strain evidence="11">KCTC 42087</strain>
    </source>
</reference>
<evidence type="ECO:0000256" key="6">
    <source>
        <dbReference type="ARBA" id="ARBA00022801"/>
    </source>
</evidence>
<dbReference type="Proteomes" id="UP001596074">
    <property type="component" value="Unassembled WGS sequence"/>
</dbReference>
<dbReference type="Gene3D" id="3.60.15.10">
    <property type="entry name" value="Ribonuclease Z/Hydroxyacylglutathione hydrolase-like"/>
    <property type="match status" value="1"/>
</dbReference>
<evidence type="ECO:0000256" key="4">
    <source>
        <dbReference type="ARBA" id="ARBA00022723"/>
    </source>
</evidence>
<comment type="subunit">
    <text evidence="1 8">Homodimer.</text>
</comment>
<dbReference type="RefSeq" id="WP_378287945.1">
    <property type="nucleotide sequence ID" value="NZ_JBHSON010000078.1"/>
</dbReference>
<dbReference type="HAMAP" id="MF_01818">
    <property type="entry name" value="RNase_Z_BN"/>
    <property type="match status" value="1"/>
</dbReference>
<dbReference type="InterPro" id="IPR001279">
    <property type="entry name" value="Metallo-B-lactamas"/>
</dbReference>
<evidence type="ECO:0000259" key="9">
    <source>
        <dbReference type="SMART" id="SM00849"/>
    </source>
</evidence>
<protein>
    <recommendedName>
        <fullName evidence="8">Ribonuclease Z</fullName>
        <shortName evidence="8">RNase Z</shortName>
        <ecNumber evidence="8">3.1.26.11</ecNumber>
    </recommendedName>
    <alternativeName>
        <fullName evidence="8">tRNA 3 endonuclease</fullName>
    </alternativeName>
    <alternativeName>
        <fullName evidence="8">tRNase Z</fullName>
    </alternativeName>
</protein>
<dbReference type="EMBL" id="JBHSON010000078">
    <property type="protein sequence ID" value="MFC5751985.1"/>
    <property type="molecule type" value="Genomic_DNA"/>
</dbReference>
<proteinExistence type="inferred from homology"/>
<evidence type="ECO:0000256" key="8">
    <source>
        <dbReference type="HAMAP-Rule" id="MF_01818"/>
    </source>
</evidence>
<evidence type="ECO:0000256" key="1">
    <source>
        <dbReference type="ARBA" id="ARBA00011738"/>
    </source>
</evidence>
<name>A0ABW1AD47_9ACTN</name>
<dbReference type="PANTHER" id="PTHR46018">
    <property type="entry name" value="ZINC PHOSPHODIESTERASE ELAC PROTEIN 1"/>
    <property type="match status" value="1"/>
</dbReference>
<feature type="binding site" evidence="8">
    <location>
        <position position="269"/>
    </location>
    <ligand>
        <name>Zn(2+)</name>
        <dbReference type="ChEBI" id="CHEBI:29105"/>
        <label>2</label>
        <note>catalytic</note>
    </ligand>
</feature>
<evidence type="ECO:0000256" key="7">
    <source>
        <dbReference type="ARBA" id="ARBA00022833"/>
    </source>
</evidence>
<comment type="similarity">
    <text evidence="8">Belongs to the RNase Z family.</text>
</comment>
<evidence type="ECO:0000313" key="11">
    <source>
        <dbReference type="Proteomes" id="UP001596074"/>
    </source>
</evidence>
<evidence type="ECO:0000256" key="3">
    <source>
        <dbReference type="ARBA" id="ARBA00022722"/>
    </source>
</evidence>
<feature type="binding site" evidence="8">
    <location>
        <position position="211"/>
    </location>
    <ligand>
        <name>Zn(2+)</name>
        <dbReference type="ChEBI" id="CHEBI:29105"/>
        <label>1</label>
        <note>catalytic</note>
    </ligand>
</feature>
<dbReference type="PANTHER" id="PTHR46018:SF2">
    <property type="entry name" value="ZINC PHOSPHODIESTERASE ELAC PROTEIN 1"/>
    <property type="match status" value="1"/>
</dbReference>
<feature type="binding site" evidence="8">
    <location>
        <position position="211"/>
    </location>
    <ligand>
        <name>Zn(2+)</name>
        <dbReference type="ChEBI" id="CHEBI:29105"/>
        <label>2</label>
        <note>catalytic</note>
    </ligand>
</feature>
<feature type="binding site" evidence="8">
    <location>
        <position position="65"/>
    </location>
    <ligand>
        <name>Zn(2+)</name>
        <dbReference type="ChEBI" id="CHEBI:29105"/>
        <label>1</label>
        <note>catalytic</note>
    </ligand>
</feature>
<feature type="active site" description="Proton acceptor" evidence="8">
    <location>
        <position position="67"/>
    </location>
</feature>
<keyword evidence="11" id="KW-1185">Reference proteome</keyword>
<evidence type="ECO:0000256" key="2">
    <source>
        <dbReference type="ARBA" id="ARBA00022694"/>
    </source>
</evidence>
<dbReference type="InterPro" id="IPR036866">
    <property type="entry name" value="RibonucZ/Hydroxyglut_hydro"/>
</dbReference>
<dbReference type="Pfam" id="PF12706">
    <property type="entry name" value="Lactamase_B_2"/>
    <property type="match status" value="1"/>
</dbReference>
<keyword evidence="3 8" id="KW-0540">Nuclease</keyword>
<feature type="domain" description="Metallo-beta-lactamase" evidence="9">
    <location>
        <begin position="21"/>
        <end position="218"/>
    </location>
</feature>